<name>A0A4Z1KAC8_9HELO</name>
<evidence type="ECO:0000313" key="2">
    <source>
        <dbReference type="EMBL" id="TGO83051.1"/>
    </source>
</evidence>
<dbReference type="AlphaFoldDB" id="A0A4Z1KAC8"/>
<feature type="region of interest" description="Disordered" evidence="1">
    <location>
        <begin position="58"/>
        <end position="87"/>
    </location>
</feature>
<comment type="caution">
    <text evidence="2">The sequence shown here is derived from an EMBL/GenBank/DDBJ whole genome shotgun (WGS) entry which is preliminary data.</text>
</comment>
<protein>
    <submittedName>
        <fullName evidence="2">Uncharacterized protein</fullName>
    </submittedName>
</protein>
<dbReference type="EMBL" id="PQXO01000709">
    <property type="protein sequence ID" value="TGO83051.1"/>
    <property type="molecule type" value="Genomic_DNA"/>
</dbReference>
<gene>
    <name evidence="2" type="ORF">BPOR_0710g00010</name>
</gene>
<proteinExistence type="predicted"/>
<evidence type="ECO:0000313" key="3">
    <source>
        <dbReference type="Proteomes" id="UP000297280"/>
    </source>
</evidence>
<feature type="region of interest" description="Disordered" evidence="1">
    <location>
        <begin position="1"/>
        <end position="21"/>
    </location>
</feature>
<feature type="compositionally biased region" description="Low complexity" evidence="1">
    <location>
        <begin position="1"/>
        <end position="19"/>
    </location>
</feature>
<dbReference type="Proteomes" id="UP000297280">
    <property type="component" value="Unassembled WGS sequence"/>
</dbReference>
<keyword evidence="3" id="KW-1185">Reference proteome</keyword>
<sequence>MSYGSKSSGTSSDSVSIKSTADEWGPYIDTRKCAHREHDQLGWAGPRLGEDPLVKACSDKKSDQMERNAKAERKGQSKMRKKEGFFY</sequence>
<feature type="compositionally biased region" description="Basic and acidic residues" evidence="1">
    <location>
        <begin position="58"/>
        <end position="75"/>
    </location>
</feature>
<evidence type="ECO:0000256" key="1">
    <source>
        <dbReference type="SAM" id="MobiDB-lite"/>
    </source>
</evidence>
<accession>A0A4Z1KAC8</accession>
<reference evidence="2 3" key="1">
    <citation type="submission" date="2017-12" db="EMBL/GenBank/DDBJ databases">
        <title>Comparative genomics of Botrytis spp.</title>
        <authorList>
            <person name="Valero-Jimenez C.A."/>
            <person name="Tapia P."/>
            <person name="Veloso J."/>
            <person name="Silva-Moreno E."/>
            <person name="Staats M."/>
            <person name="Valdes J.H."/>
            <person name="Van Kan J.A.L."/>
        </authorList>
    </citation>
    <scope>NUCLEOTIDE SEQUENCE [LARGE SCALE GENOMIC DNA]</scope>
    <source>
        <strain evidence="2 3">MUCL3349</strain>
    </source>
</reference>
<organism evidence="2 3">
    <name type="scientific">Botrytis porri</name>
    <dbReference type="NCBI Taxonomy" id="87229"/>
    <lineage>
        <taxon>Eukaryota</taxon>
        <taxon>Fungi</taxon>
        <taxon>Dikarya</taxon>
        <taxon>Ascomycota</taxon>
        <taxon>Pezizomycotina</taxon>
        <taxon>Leotiomycetes</taxon>
        <taxon>Helotiales</taxon>
        <taxon>Sclerotiniaceae</taxon>
        <taxon>Botrytis</taxon>
    </lineage>
</organism>